<comment type="caution">
    <text evidence="2">The sequence shown here is derived from an EMBL/GenBank/DDBJ whole genome shotgun (WGS) entry which is preliminary data.</text>
</comment>
<reference evidence="3" key="1">
    <citation type="journal article" date="2020" name="Sci. Rep.">
        <title>Chromosome-scale genome assembly for the duckweed Spirodela intermedia, integrating cytogenetic maps, PacBio and Oxford Nanopore libraries.</title>
        <authorList>
            <person name="Hoang P.T.N."/>
            <person name="Fiebig A."/>
            <person name="Novak P."/>
            <person name="Macas J."/>
            <person name="Cao H.X."/>
            <person name="Stepanenko A."/>
            <person name="Chen G."/>
            <person name="Borisjuk N."/>
            <person name="Scholz U."/>
            <person name="Schubert I."/>
        </authorList>
    </citation>
    <scope>NUCLEOTIDE SEQUENCE [LARGE SCALE GENOMIC DNA]</scope>
</reference>
<dbReference type="EMBL" id="CACRZD030000333">
    <property type="protein sequence ID" value="CAA6675492.1"/>
    <property type="molecule type" value="Genomic_DNA"/>
</dbReference>
<evidence type="ECO:0000313" key="2">
    <source>
        <dbReference type="EMBL" id="CAA6675492.1"/>
    </source>
</evidence>
<dbReference type="PANTHER" id="PTHR35998:SF1">
    <property type="entry name" value="OS02G0127900 PROTEIN"/>
    <property type="match status" value="1"/>
</dbReference>
<evidence type="ECO:0000313" key="3">
    <source>
        <dbReference type="Proteomes" id="UP001189122"/>
    </source>
</evidence>
<protein>
    <submittedName>
        <fullName evidence="2">Uncharacterized protein</fullName>
    </submittedName>
</protein>
<proteinExistence type="predicted"/>
<evidence type="ECO:0000256" key="1">
    <source>
        <dbReference type="SAM" id="MobiDB-lite"/>
    </source>
</evidence>
<gene>
    <name evidence="2" type="ORF">SI7747_UN021834</name>
</gene>
<dbReference type="PANTHER" id="PTHR35998">
    <property type="entry name" value="OS02G0127900 PROTEIN"/>
    <property type="match status" value="1"/>
</dbReference>
<keyword evidence="3" id="KW-1185">Reference proteome</keyword>
<sequence length="126" mass="14109">MVETIIRHQISPVKNSDKIQSFVLKQQNGRTRVAFDIALTVHRKIQERDIELGRSVGNSILRWLDHMKPSAEIRLPADNLPRRVANSMEAARGKGPVSTKPAPRDPTAACLLHHGTWHLAPFPPSL</sequence>
<organism evidence="2 3">
    <name type="scientific">Spirodela intermedia</name>
    <name type="common">Intermediate duckweed</name>
    <dbReference type="NCBI Taxonomy" id="51605"/>
    <lineage>
        <taxon>Eukaryota</taxon>
        <taxon>Viridiplantae</taxon>
        <taxon>Streptophyta</taxon>
        <taxon>Embryophyta</taxon>
        <taxon>Tracheophyta</taxon>
        <taxon>Spermatophyta</taxon>
        <taxon>Magnoliopsida</taxon>
        <taxon>Liliopsida</taxon>
        <taxon>Araceae</taxon>
        <taxon>Lemnoideae</taxon>
        <taxon>Spirodela</taxon>
    </lineage>
</organism>
<dbReference type="Proteomes" id="UP001189122">
    <property type="component" value="Unassembled WGS sequence"/>
</dbReference>
<name>A0ABN7EDB6_SPIIN</name>
<accession>A0ABN7EDB6</accession>
<feature type="region of interest" description="Disordered" evidence="1">
    <location>
        <begin position="88"/>
        <end position="107"/>
    </location>
</feature>